<feature type="compositionally biased region" description="Acidic residues" evidence="2">
    <location>
        <begin position="36"/>
        <end position="52"/>
    </location>
</feature>
<proteinExistence type="predicted"/>
<keyword evidence="1" id="KW-0175">Coiled coil</keyword>
<accession>A0A183EQE0</accession>
<evidence type="ECO:0000256" key="1">
    <source>
        <dbReference type="SAM" id="Coils"/>
    </source>
</evidence>
<evidence type="ECO:0000256" key="2">
    <source>
        <dbReference type="SAM" id="MobiDB-lite"/>
    </source>
</evidence>
<reference evidence="3 4" key="2">
    <citation type="submission" date="2018-11" db="EMBL/GenBank/DDBJ databases">
        <authorList>
            <consortium name="Pathogen Informatics"/>
        </authorList>
    </citation>
    <scope>NUCLEOTIDE SEQUENCE [LARGE SCALE GENOMIC DNA]</scope>
</reference>
<name>A0A183EQE0_9BILA</name>
<protein>
    <submittedName>
        <fullName evidence="5">VHS domain-containing protein</fullName>
    </submittedName>
</protein>
<sequence length="122" mass="13393">MKDIVMTKWKKVDPGFLNSLRAAQDLISNAIHQNSDEDAVEHEGEGADDPEGDCTASHHAKLNQAALREIRDLEAKRALIEAMVDRITQQKAEMDKKNPASCTVDGEMDGGLRLPLPVVVFA</sequence>
<evidence type="ECO:0000313" key="5">
    <source>
        <dbReference type="WBParaSite" id="GPUH_0002321001-mRNA-1"/>
    </source>
</evidence>
<dbReference type="Proteomes" id="UP000271098">
    <property type="component" value="Unassembled WGS sequence"/>
</dbReference>
<feature type="region of interest" description="Disordered" evidence="2">
    <location>
        <begin position="33"/>
        <end position="56"/>
    </location>
</feature>
<keyword evidence="4" id="KW-1185">Reference proteome</keyword>
<dbReference type="WBParaSite" id="GPUH_0002321001-mRNA-1">
    <property type="protein sequence ID" value="GPUH_0002321001-mRNA-1"/>
    <property type="gene ID" value="GPUH_0002321001"/>
</dbReference>
<evidence type="ECO:0000313" key="4">
    <source>
        <dbReference type="Proteomes" id="UP000271098"/>
    </source>
</evidence>
<dbReference type="EMBL" id="UYRT01097049">
    <property type="protein sequence ID" value="VDN41112.1"/>
    <property type="molecule type" value="Genomic_DNA"/>
</dbReference>
<feature type="coiled-coil region" evidence="1">
    <location>
        <begin position="63"/>
        <end position="90"/>
    </location>
</feature>
<evidence type="ECO:0000313" key="3">
    <source>
        <dbReference type="EMBL" id="VDN41112.1"/>
    </source>
</evidence>
<reference evidence="5" key="1">
    <citation type="submission" date="2016-06" db="UniProtKB">
        <authorList>
            <consortium name="WormBaseParasite"/>
        </authorList>
    </citation>
    <scope>IDENTIFICATION</scope>
</reference>
<gene>
    <name evidence="3" type="ORF">GPUH_LOCUS23181</name>
</gene>
<organism evidence="5">
    <name type="scientific">Gongylonema pulchrum</name>
    <dbReference type="NCBI Taxonomy" id="637853"/>
    <lineage>
        <taxon>Eukaryota</taxon>
        <taxon>Metazoa</taxon>
        <taxon>Ecdysozoa</taxon>
        <taxon>Nematoda</taxon>
        <taxon>Chromadorea</taxon>
        <taxon>Rhabditida</taxon>
        <taxon>Spirurina</taxon>
        <taxon>Spiruromorpha</taxon>
        <taxon>Spiruroidea</taxon>
        <taxon>Gongylonematidae</taxon>
        <taxon>Gongylonema</taxon>
    </lineage>
</organism>
<dbReference type="AlphaFoldDB" id="A0A183EQE0"/>